<dbReference type="EMBL" id="JAACJO010000023">
    <property type="protein sequence ID" value="KAF5347817.1"/>
    <property type="molecule type" value="Genomic_DNA"/>
</dbReference>
<dbReference type="Pfam" id="PF03443">
    <property type="entry name" value="AA9"/>
    <property type="match status" value="1"/>
</dbReference>
<dbReference type="Gene3D" id="2.70.50.70">
    <property type="match status" value="1"/>
</dbReference>
<evidence type="ECO:0000259" key="4">
    <source>
        <dbReference type="Pfam" id="PF03443"/>
    </source>
</evidence>
<dbReference type="EC" id="1.14.99.56" evidence="2"/>
<evidence type="ECO:0000256" key="1">
    <source>
        <dbReference type="ARBA" id="ARBA00023157"/>
    </source>
</evidence>
<comment type="function">
    <text evidence="2">Lytic polysaccharide monooxygenase (LMPO) that depolymerizes crystalline and amorphous polysaccharides via the oxidation of scissile alpha- or beta-(1-4)-glycosidic bonds, yielding C1 and/or C4 oxidation products. Catalysis by LPMOs requires the reduction of the active-site copper from Cu(II) to Cu(I) by a reducing agent and H(2)O(2) or O(2) as a cosubstrate.</text>
</comment>
<feature type="chain" id="PRO_5034905897" description="AA9 family lytic polysaccharide monooxygenase" evidence="3">
    <location>
        <begin position="19"/>
        <end position="218"/>
    </location>
</feature>
<keyword evidence="2" id="KW-0624">Polysaccharide degradation</keyword>
<evidence type="ECO:0000313" key="5">
    <source>
        <dbReference type="EMBL" id="KAF5347817.1"/>
    </source>
</evidence>
<dbReference type="GO" id="GO:0030245">
    <property type="term" value="P:cellulose catabolic process"/>
    <property type="evidence" value="ECO:0007669"/>
    <property type="project" value="UniProtKB-UniRule"/>
</dbReference>
<dbReference type="GO" id="GO:0008810">
    <property type="term" value="F:cellulase activity"/>
    <property type="evidence" value="ECO:0007669"/>
    <property type="project" value="UniProtKB-UniRule"/>
</dbReference>
<feature type="domain" description="Auxiliary Activity family 9 catalytic" evidence="4">
    <location>
        <begin position="19"/>
        <end position="208"/>
    </location>
</feature>
<comment type="domain">
    <text evidence="2">Has a modular structure: an endo-beta-1,4-glucanase catalytic module at the N-terminus, a linker rich in serines and threonines, and a C-terminal carbohydrate-binding module (CBM).</text>
</comment>
<keyword evidence="1 2" id="KW-1015">Disulfide bond</keyword>
<keyword evidence="6" id="KW-1185">Reference proteome</keyword>
<dbReference type="Proteomes" id="UP000559027">
    <property type="component" value="Unassembled WGS sequence"/>
</dbReference>
<dbReference type="GO" id="GO:0005576">
    <property type="term" value="C:extracellular region"/>
    <property type="evidence" value="ECO:0007669"/>
    <property type="project" value="UniProtKB-SubCell"/>
</dbReference>
<dbReference type="InterPro" id="IPR005103">
    <property type="entry name" value="AA9_LPMO"/>
</dbReference>
<dbReference type="PANTHER" id="PTHR33353:SF11">
    <property type="entry name" value="GLYCOSYLHYDROLASE FAMILY 61-7 PROTEIN"/>
    <property type="match status" value="1"/>
</dbReference>
<keyword evidence="2" id="KW-0136">Cellulose degradation</keyword>
<comment type="caution">
    <text evidence="5">The sequence shown here is derived from an EMBL/GenBank/DDBJ whole genome shotgun (WGS) entry which is preliminary data.</text>
</comment>
<evidence type="ECO:0000313" key="6">
    <source>
        <dbReference type="Proteomes" id="UP000559027"/>
    </source>
</evidence>
<accession>A0A8H5FT55</accession>
<name>A0A8H5FT55_9AGAR</name>
<reference evidence="5 6" key="1">
    <citation type="journal article" date="2020" name="ISME J.">
        <title>Uncovering the hidden diversity of litter-decomposition mechanisms in mushroom-forming fungi.</title>
        <authorList>
            <person name="Floudas D."/>
            <person name="Bentzer J."/>
            <person name="Ahren D."/>
            <person name="Johansson T."/>
            <person name="Persson P."/>
            <person name="Tunlid A."/>
        </authorList>
    </citation>
    <scope>NUCLEOTIDE SEQUENCE [LARGE SCALE GENOMIC DNA]</scope>
    <source>
        <strain evidence="5 6">CBS 146.42</strain>
    </source>
</reference>
<organism evidence="5 6">
    <name type="scientific">Leucocoprinus leucothites</name>
    <dbReference type="NCBI Taxonomy" id="201217"/>
    <lineage>
        <taxon>Eukaryota</taxon>
        <taxon>Fungi</taxon>
        <taxon>Dikarya</taxon>
        <taxon>Basidiomycota</taxon>
        <taxon>Agaricomycotina</taxon>
        <taxon>Agaricomycetes</taxon>
        <taxon>Agaricomycetidae</taxon>
        <taxon>Agaricales</taxon>
        <taxon>Agaricineae</taxon>
        <taxon>Agaricaceae</taxon>
        <taxon>Leucocoprinus</taxon>
    </lineage>
</organism>
<keyword evidence="3" id="KW-0732">Signal</keyword>
<evidence type="ECO:0000256" key="3">
    <source>
        <dbReference type="SAM" id="SignalP"/>
    </source>
</evidence>
<evidence type="ECO:0000256" key="2">
    <source>
        <dbReference type="RuleBase" id="RU368122"/>
    </source>
</evidence>
<dbReference type="AlphaFoldDB" id="A0A8H5FT55"/>
<gene>
    <name evidence="5" type="ORF">D9756_010297</name>
</gene>
<dbReference type="OrthoDB" id="3496539at2759"/>
<dbReference type="GO" id="GO:0030248">
    <property type="term" value="F:cellulose binding"/>
    <property type="evidence" value="ECO:0007669"/>
    <property type="project" value="UniProtKB-UniRule"/>
</dbReference>
<dbReference type="PANTHER" id="PTHR33353">
    <property type="entry name" value="PUTATIVE (AFU_ORTHOLOGUE AFUA_1G12560)-RELATED"/>
    <property type="match status" value="1"/>
</dbReference>
<keyword evidence="2" id="KW-0964">Secreted</keyword>
<comment type="catalytic activity">
    <reaction evidence="2">
        <text>[(1-&gt;4)-beta-D-glucosyl]n+m + reduced acceptor + O2 = 4-dehydro-beta-D-glucosyl-[(1-&gt;4)-beta-D-glucosyl]n-1 + [(1-&gt;4)-beta-D-glucosyl]m + acceptor + H2O.</text>
        <dbReference type="EC" id="1.14.99.56"/>
    </reaction>
</comment>
<dbReference type="CDD" id="cd21175">
    <property type="entry name" value="LPMO_AA9"/>
    <property type="match status" value="1"/>
</dbReference>
<feature type="signal peptide" evidence="3">
    <location>
        <begin position="1"/>
        <end position="18"/>
    </location>
</feature>
<protein>
    <recommendedName>
        <fullName evidence="2">AA9 family lytic polysaccharide monooxygenase</fullName>
        <ecNumber evidence="2">1.14.99.56</ecNumber>
    </recommendedName>
    <alternativeName>
        <fullName evidence="2">Endo-beta-1,4-glucanase</fullName>
    </alternativeName>
    <alternativeName>
        <fullName evidence="2">Glycosyl hydrolase 61 family protein</fullName>
    </alternativeName>
</protein>
<keyword evidence="2" id="KW-0119">Carbohydrate metabolism</keyword>
<proteinExistence type="predicted"/>
<dbReference type="InterPro" id="IPR049892">
    <property type="entry name" value="AA9"/>
</dbReference>
<sequence length="218" mass="23210">MKFAALICLALTVETVPAHYIFKTLIADTKTSTQAVLQPQNNSPVHNYTSGRGIVCNVNPSPAGETMPVAAGGKIGFQLDAAIYHIGPAAIYLGQAPGSAAQWDGTGQRWFKIAEWGATFNPFTFSGLNQKSLITTIPKNTPSGEYLIRAEQFGLHNPGSPEIFVSCAQIKVTNGGSGSPPKVSIPGYIPDGNESVMLNVYWPVPTDYTCPGPTVWRG</sequence>
<comment type="subcellular location">
    <subcellularLocation>
        <location evidence="2">Secreted</location>
    </subcellularLocation>
</comment>